<keyword evidence="1" id="KW-0472">Membrane</keyword>
<name>A0A2H0KQ05_9BACT</name>
<reference evidence="2 3" key="1">
    <citation type="submission" date="2017-09" db="EMBL/GenBank/DDBJ databases">
        <title>Depth-based differentiation of microbial function through sediment-hosted aquifers and enrichment of novel symbionts in the deep terrestrial subsurface.</title>
        <authorList>
            <person name="Probst A.J."/>
            <person name="Ladd B."/>
            <person name="Jarett J.K."/>
            <person name="Geller-Mcgrath D.E."/>
            <person name="Sieber C.M."/>
            <person name="Emerson J.B."/>
            <person name="Anantharaman K."/>
            <person name="Thomas B.C."/>
            <person name="Malmstrom R."/>
            <person name="Stieglmeier M."/>
            <person name="Klingl A."/>
            <person name="Woyke T."/>
            <person name="Ryan C.M."/>
            <person name="Banfield J.F."/>
        </authorList>
    </citation>
    <scope>NUCLEOTIDE SEQUENCE [LARGE SCALE GENOMIC DNA]</scope>
    <source>
        <strain evidence="2">CG11_big_fil_rev_8_21_14_0_20_44_10</strain>
    </source>
</reference>
<evidence type="ECO:0000313" key="2">
    <source>
        <dbReference type="EMBL" id="PIQ74223.1"/>
    </source>
</evidence>
<proteinExistence type="predicted"/>
<evidence type="ECO:0008006" key="4">
    <source>
        <dbReference type="Google" id="ProtNLM"/>
    </source>
</evidence>
<keyword evidence="1" id="KW-1133">Transmembrane helix</keyword>
<comment type="caution">
    <text evidence="2">The sequence shown here is derived from an EMBL/GenBank/DDBJ whole genome shotgun (WGS) entry which is preliminary data.</text>
</comment>
<protein>
    <recommendedName>
        <fullName evidence="4">DUF5666 domain-containing protein</fullName>
    </recommendedName>
</protein>
<organism evidence="2 3">
    <name type="scientific">Candidatus Portnoybacteria bacterium CG11_big_fil_rev_8_21_14_0_20_44_10</name>
    <dbReference type="NCBI Taxonomy" id="1974818"/>
    <lineage>
        <taxon>Bacteria</taxon>
        <taxon>Candidatus Portnoyibacteriota</taxon>
    </lineage>
</organism>
<evidence type="ECO:0000313" key="3">
    <source>
        <dbReference type="Proteomes" id="UP000231550"/>
    </source>
</evidence>
<sequence length="181" mass="20300">MNNFEKILVAVIILIILVAGFVLYSQQKSINRMENYIQQQQGALGVNQTANGPNTVKQQTVVEQEDQGRAAASIKENLIKNTLDIIGEITQISQGTIIVKAEIVDLSAIKDDYFSNPPKKMVTDKTYKIDFDNNTLFDPMKFSDLKIGDKIQAFSDKPILKVDEFLAKEITTNFRLEGEAQ</sequence>
<dbReference type="EMBL" id="PCVN01000084">
    <property type="protein sequence ID" value="PIQ74223.1"/>
    <property type="molecule type" value="Genomic_DNA"/>
</dbReference>
<keyword evidence="1" id="KW-0812">Transmembrane</keyword>
<dbReference type="AlphaFoldDB" id="A0A2H0KQ05"/>
<accession>A0A2H0KQ05</accession>
<gene>
    <name evidence="2" type="ORF">COV85_03275</name>
</gene>
<feature type="transmembrane region" description="Helical" evidence="1">
    <location>
        <begin position="6"/>
        <end position="24"/>
    </location>
</feature>
<dbReference type="Proteomes" id="UP000231550">
    <property type="component" value="Unassembled WGS sequence"/>
</dbReference>
<evidence type="ECO:0000256" key="1">
    <source>
        <dbReference type="SAM" id="Phobius"/>
    </source>
</evidence>